<evidence type="ECO:0000256" key="3">
    <source>
        <dbReference type="ARBA" id="ARBA00022448"/>
    </source>
</evidence>
<dbReference type="Proteomes" id="UP000274391">
    <property type="component" value="Unassembled WGS sequence"/>
</dbReference>
<dbReference type="InterPro" id="IPR003593">
    <property type="entry name" value="AAA+_ATPase"/>
</dbReference>
<dbReference type="GO" id="GO:0046677">
    <property type="term" value="P:response to antibiotic"/>
    <property type="evidence" value="ECO:0007669"/>
    <property type="project" value="UniProtKB-KW"/>
</dbReference>
<comment type="caution">
    <text evidence="8">The sequence shown here is derived from an EMBL/GenBank/DDBJ whole genome shotgun (WGS) entry which is preliminary data.</text>
</comment>
<gene>
    <name evidence="8" type="ORF">EG850_04615</name>
</gene>
<dbReference type="PROSITE" id="PS00211">
    <property type="entry name" value="ABC_TRANSPORTER_1"/>
    <property type="match status" value="1"/>
</dbReference>
<dbReference type="Gene3D" id="3.40.50.300">
    <property type="entry name" value="P-loop containing nucleotide triphosphate hydrolases"/>
    <property type="match status" value="1"/>
</dbReference>
<reference evidence="8 9" key="1">
    <citation type="submission" date="2018-11" db="EMBL/GenBank/DDBJ databases">
        <title>YIM 102482-1 draft genome.</title>
        <authorList>
            <person name="Li G."/>
            <person name="Jiang Y."/>
        </authorList>
    </citation>
    <scope>NUCLEOTIDE SEQUENCE [LARGE SCALE GENOMIC DNA]</scope>
    <source>
        <strain evidence="8 9">YIM 102482-1</strain>
    </source>
</reference>
<comment type="subcellular location">
    <subcellularLocation>
        <location evidence="1">Cell membrane</location>
        <topology evidence="1">Peripheral membrane protein</topology>
    </subcellularLocation>
</comment>
<dbReference type="PANTHER" id="PTHR42711:SF5">
    <property type="entry name" value="ABC TRANSPORTER ATP-BINDING PROTEIN NATA"/>
    <property type="match status" value="1"/>
</dbReference>
<feature type="domain" description="ABC transporter" evidence="7">
    <location>
        <begin position="48"/>
        <end position="274"/>
    </location>
</feature>
<evidence type="ECO:0000259" key="7">
    <source>
        <dbReference type="PROSITE" id="PS50893"/>
    </source>
</evidence>
<evidence type="ECO:0000256" key="4">
    <source>
        <dbReference type="ARBA" id="ARBA00022741"/>
    </source>
</evidence>
<dbReference type="OrthoDB" id="9804819at2"/>
<organism evidence="8 9">
    <name type="scientific">Gulosibacter macacae</name>
    <dbReference type="NCBI Taxonomy" id="2488791"/>
    <lineage>
        <taxon>Bacteria</taxon>
        <taxon>Bacillati</taxon>
        <taxon>Actinomycetota</taxon>
        <taxon>Actinomycetes</taxon>
        <taxon>Micrococcales</taxon>
        <taxon>Microbacteriaceae</taxon>
        <taxon>Gulosibacter</taxon>
    </lineage>
</organism>
<evidence type="ECO:0000256" key="2">
    <source>
        <dbReference type="ARBA" id="ARBA00005417"/>
    </source>
</evidence>
<dbReference type="Pfam" id="PF00005">
    <property type="entry name" value="ABC_tran"/>
    <property type="match status" value="1"/>
</dbReference>
<dbReference type="SMART" id="SM00382">
    <property type="entry name" value="AAA"/>
    <property type="match status" value="1"/>
</dbReference>
<evidence type="ECO:0000256" key="1">
    <source>
        <dbReference type="ARBA" id="ARBA00004202"/>
    </source>
</evidence>
<dbReference type="PANTHER" id="PTHR42711">
    <property type="entry name" value="ABC TRANSPORTER ATP-BINDING PROTEIN"/>
    <property type="match status" value="1"/>
</dbReference>
<dbReference type="EMBL" id="RQVS01000004">
    <property type="protein sequence ID" value="RRJ87590.1"/>
    <property type="molecule type" value="Genomic_DNA"/>
</dbReference>
<keyword evidence="4" id="KW-0547">Nucleotide-binding</keyword>
<keyword evidence="5 8" id="KW-0067">ATP-binding</keyword>
<dbReference type="InterPro" id="IPR027417">
    <property type="entry name" value="P-loop_NTPase"/>
</dbReference>
<dbReference type="PROSITE" id="PS50893">
    <property type="entry name" value="ABC_TRANSPORTER_2"/>
    <property type="match status" value="1"/>
</dbReference>
<dbReference type="InterPro" id="IPR003439">
    <property type="entry name" value="ABC_transporter-like_ATP-bd"/>
</dbReference>
<dbReference type="SUPFAM" id="SSF52540">
    <property type="entry name" value="P-loop containing nucleoside triphosphate hydrolases"/>
    <property type="match status" value="1"/>
</dbReference>
<keyword evidence="9" id="KW-1185">Reference proteome</keyword>
<evidence type="ECO:0000313" key="9">
    <source>
        <dbReference type="Proteomes" id="UP000274391"/>
    </source>
</evidence>
<proteinExistence type="inferred from homology"/>
<protein>
    <submittedName>
        <fullName evidence="8">ABC transporter ATP-binding protein</fullName>
    </submittedName>
</protein>
<evidence type="ECO:0000256" key="6">
    <source>
        <dbReference type="ARBA" id="ARBA00023251"/>
    </source>
</evidence>
<keyword evidence="3" id="KW-0813">Transport</keyword>
<dbReference type="InterPro" id="IPR017871">
    <property type="entry name" value="ABC_transporter-like_CS"/>
</dbReference>
<accession>A0A3P3VY14</accession>
<dbReference type="InterPro" id="IPR050763">
    <property type="entry name" value="ABC_transporter_ATP-binding"/>
</dbReference>
<sequence>MVHQSDLWQPQSNPWGIPAVHFNPLRSTLVPAASSRSATAGTEREHVITVDGLTKRYRTVKAVDALSFEVADGELFALLGTNGAGKTTTISCMTTLLGFDAGEIVIDGLTVGRDDHRIRERIGVVFQQSLLDPMLSVDENLRLRARLHGVADSRIDELTELVDLKGFRDRRYGVLSGGQKRRVDIARALINRPQTLFLDEPTAGLDPQSRDQVWRAVSGLQQDLGLTVVLTTHYMQETESADSVIVIDEGRILAEGTPIELRAEHSQPELLLVASDGRRDDVVDGVERHLPDADWFDEGGAVHVPVPNSATALAVLNDLGDAVSTFQLVQGSMDDVFLRLTNGRESE</sequence>
<dbReference type="AlphaFoldDB" id="A0A3P3VY14"/>
<keyword evidence="6" id="KW-0046">Antibiotic resistance</keyword>
<dbReference type="GO" id="GO:0005886">
    <property type="term" value="C:plasma membrane"/>
    <property type="evidence" value="ECO:0007669"/>
    <property type="project" value="UniProtKB-SubCell"/>
</dbReference>
<evidence type="ECO:0000313" key="8">
    <source>
        <dbReference type="EMBL" id="RRJ87590.1"/>
    </source>
</evidence>
<comment type="similarity">
    <text evidence="2">Belongs to the ABC transporter superfamily.</text>
</comment>
<name>A0A3P3VY14_9MICO</name>
<dbReference type="GO" id="GO:0005524">
    <property type="term" value="F:ATP binding"/>
    <property type="evidence" value="ECO:0007669"/>
    <property type="project" value="UniProtKB-KW"/>
</dbReference>
<dbReference type="GO" id="GO:0016887">
    <property type="term" value="F:ATP hydrolysis activity"/>
    <property type="evidence" value="ECO:0007669"/>
    <property type="project" value="InterPro"/>
</dbReference>
<evidence type="ECO:0000256" key="5">
    <source>
        <dbReference type="ARBA" id="ARBA00022840"/>
    </source>
</evidence>